<reference evidence="2" key="1">
    <citation type="submission" date="2016-11" db="UniProtKB">
        <authorList>
            <consortium name="WormBaseParasite"/>
        </authorList>
    </citation>
    <scope>IDENTIFICATION</scope>
</reference>
<proteinExistence type="predicted"/>
<organism evidence="1 2">
    <name type="scientific">Heterorhabditis bacteriophora</name>
    <name type="common">Entomopathogenic nematode worm</name>
    <dbReference type="NCBI Taxonomy" id="37862"/>
    <lineage>
        <taxon>Eukaryota</taxon>
        <taxon>Metazoa</taxon>
        <taxon>Ecdysozoa</taxon>
        <taxon>Nematoda</taxon>
        <taxon>Chromadorea</taxon>
        <taxon>Rhabditida</taxon>
        <taxon>Rhabditina</taxon>
        <taxon>Rhabditomorpha</taxon>
        <taxon>Strongyloidea</taxon>
        <taxon>Heterorhabditidae</taxon>
        <taxon>Heterorhabditis</taxon>
    </lineage>
</organism>
<accession>A0A1I7WYA2</accession>
<protein>
    <submittedName>
        <fullName evidence="2">Uncharacterized protein</fullName>
    </submittedName>
</protein>
<dbReference type="AlphaFoldDB" id="A0A1I7WYA2"/>
<evidence type="ECO:0000313" key="2">
    <source>
        <dbReference type="WBParaSite" id="Hba_10148"/>
    </source>
</evidence>
<keyword evidence="1" id="KW-1185">Reference proteome</keyword>
<sequence length="108" mass="12381">MAAAEAKRASSLADRKRSSIQMKSPIKFITIRCWFLLSYNISNLSSIKIHNGSLSVRNLILYVVKFLLASIQLICNRLPLYHVIQQYKSLFLNNNDLTLKMIYKLSSS</sequence>
<dbReference type="Proteomes" id="UP000095283">
    <property type="component" value="Unplaced"/>
</dbReference>
<evidence type="ECO:0000313" key="1">
    <source>
        <dbReference type="Proteomes" id="UP000095283"/>
    </source>
</evidence>
<dbReference type="WBParaSite" id="Hba_10148">
    <property type="protein sequence ID" value="Hba_10148"/>
    <property type="gene ID" value="Hba_10148"/>
</dbReference>
<name>A0A1I7WYA2_HETBA</name>